<feature type="binding site" evidence="19 21">
    <location>
        <position position="375"/>
    </location>
    <ligand>
        <name>Zn(2+)</name>
        <dbReference type="ChEBI" id="CHEBI:29105"/>
        <note>catalytic</note>
    </ligand>
</feature>
<feature type="disulfide bond" evidence="20">
    <location>
        <begin position="307"/>
        <end position="359"/>
    </location>
</feature>
<evidence type="ECO:0000256" key="10">
    <source>
        <dbReference type="ARBA" id="ARBA00022801"/>
    </source>
</evidence>
<feature type="active site" evidence="18 21">
    <location>
        <position position="376"/>
    </location>
</feature>
<dbReference type="InterPro" id="IPR036383">
    <property type="entry name" value="TSP1_rpt_sf"/>
</dbReference>
<dbReference type="InterPro" id="IPR006586">
    <property type="entry name" value="ADAM_Cys-rich"/>
</dbReference>
<keyword evidence="12 19" id="KW-0106">Calcium</keyword>
<evidence type="ECO:0000256" key="20">
    <source>
        <dbReference type="PIRSR" id="PIRSR613273-3"/>
    </source>
</evidence>
<dbReference type="AlphaFoldDB" id="A0AAV7TEU0"/>
<organism evidence="25 26">
    <name type="scientific">Pleurodeles waltl</name>
    <name type="common">Iberian ribbed newt</name>
    <dbReference type="NCBI Taxonomy" id="8319"/>
    <lineage>
        <taxon>Eukaryota</taxon>
        <taxon>Metazoa</taxon>
        <taxon>Chordata</taxon>
        <taxon>Craniata</taxon>
        <taxon>Vertebrata</taxon>
        <taxon>Euteleostomi</taxon>
        <taxon>Amphibia</taxon>
        <taxon>Batrachia</taxon>
        <taxon>Caudata</taxon>
        <taxon>Salamandroidea</taxon>
        <taxon>Salamandridae</taxon>
        <taxon>Pleurodelinae</taxon>
        <taxon>Pleurodeles</taxon>
    </lineage>
</organism>
<feature type="disulfide bond" evidence="20">
    <location>
        <begin position="475"/>
        <end position="497"/>
    </location>
</feature>
<evidence type="ECO:0000256" key="1">
    <source>
        <dbReference type="ARBA" id="ARBA00004498"/>
    </source>
</evidence>
<dbReference type="SUPFAM" id="SSF55486">
    <property type="entry name" value="Metalloproteases ('zincins'), catalytic domain"/>
    <property type="match status" value="1"/>
</dbReference>
<feature type="binding site" evidence="19">
    <location>
        <position position="318"/>
    </location>
    <ligand>
        <name>Ca(2+)</name>
        <dbReference type="ChEBI" id="CHEBI:29108"/>
        <label>2</label>
    </ligand>
</feature>
<evidence type="ECO:0000256" key="21">
    <source>
        <dbReference type="PROSITE-ProRule" id="PRU00276"/>
    </source>
</evidence>
<evidence type="ECO:0000256" key="4">
    <source>
        <dbReference type="ARBA" id="ARBA00022670"/>
    </source>
</evidence>
<dbReference type="GO" id="GO:0008201">
    <property type="term" value="F:heparin binding"/>
    <property type="evidence" value="ECO:0007669"/>
    <property type="project" value="UniProtKB-KW"/>
</dbReference>
<dbReference type="InterPro" id="IPR050439">
    <property type="entry name" value="ADAMTS_ADAMTS-like"/>
</dbReference>
<evidence type="ECO:0000256" key="9">
    <source>
        <dbReference type="ARBA" id="ARBA00022737"/>
    </source>
</evidence>
<keyword evidence="13" id="KW-0482">Metalloprotease</keyword>
<dbReference type="GO" id="GO:0008270">
    <property type="term" value="F:zinc ion binding"/>
    <property type="evidence" value="ECO:0007669"/>
    <property type="project" value="InterPro"/>
</dbReference>
<comment type="subcellular location">
    <subcellularLocation>
        <location evidence="1">Secreted</location>
        <location evidence="1">Extracellular space</location>
        <location evidence="1">Extracellular matrix</location>
    </subcellularLocation>
</comment>
<dbReference type="GO" id="GO:0031012">
    <property type="term" value="C:extracellular matrix"/>
    <property type="evidence" value="ECO:0007669"/>
    <property type="project" value="TreeGrafter"/>
</dbReference>
<accession>A0AAV7TEU0</accession>
<dbReference type="SMART" id="SM00608">
    <property type="entry name" value="ACR"/>
    <property type="match status" value="1"/>
</dbReference>
<feature type="disulfide bond" evidence="20">
    <location>
        <begin position="564"/>
        <end position="576"/>
    </location>
</feature>
<feature type="region of interest" description="Disordered" evidence="22">
    <location>
        <begin position="156"/>
        <end position="221"/>
    </location>
</feature>
<feature type="binding site" evidence="19 21">
    <location>
        <position position="385"/>
    </location>
    <ligand>
        <name>Zn(2+)</name>
        <dbReference type="ChEBI" id="CHEBI:29105"/>
        <note>catalytic</note>
    </ligand>
</feature>
<comment type="caution">
    <text evidence="21">Lacks conserved residue(s) required for the propagation of feature annotation.</text>
</comment>
<dbReference type="FunFam" id="3.40.390.10:FF:000001">
    <property type="entry name" value="A disintegrin and metalloproteinase with thrombospondin motifs 1"/>
    <property type="match status" value="1"/>
</dbReference>
<dbReference type="FunFam" id="2.20.100.10:FF:000005">
    <property type="entry name" value="ADAM metallopeptidase with thrombospondin type 1 motif 9"/>
    <property type="match status" value="1"/>
</dbReference>
<evidence type="ECO:0000256" key="23">
    <source>
        <dbReference type="SAM" id="SignalP"/>
    </source>
</evidence>
<feature type="signal peptide" evidence="23">
    <location>
        <begin position="1"/>
        <end position="31"/>
    </location>
</feature>
<dbReference type="Pfam" id="PF19030">
    <property type="entry name" value="TSP1_ADAMTS"/>
    <property type="match status" value="2"/>
</dbReference>
<dbReference type="Pfam" id="PF01421">
    <property type="entry name" value="Reprolysin"/>
    <property type="match status" value="1"/>
</dbReference>
<dbReference type="FunFam" id="2.20.100.10:FF:000048">
    <property type="entry name" value="ADAM metallopeptidase with thrombospondin type 1 motif 8"/>
    <property type="match status" value="1"/>
</dbReference>
<dbReference type="Proteomes" id="UP001066276">
    <property type="component" value="Chromosome 3_2"/>
</dbReference>
<evidence type="ECO:0000256" key="11">
    <source>
        <dbReference type="ARBA" id="ARBA00022833"/>
    </source>
</evidence>
<sequence length="955" mass="104272">MAPCAPLHRSLARGCCSVLAFLLLLAAGAQAVPPGHRKVEGTARGAPKQQQDTVHIRVQGGPGQVSVHLSAFGRVFGLHLVPDASFLSPGLRVEHLRHGRGSGMAGGGEVGGGLRGCFYSGSVNGRRGSLAAVSLCQGVRGSFIVDGEEYLIQPAAHRGGSLTGGRRGRRPGQGESARVPGRMGSHLTPHLIRRRGRPGPGGHTDSESGSAPDEDWTHPEPARRRRFVSEARFVETLLVADASMARFYGEELQNHILTMMSVAARIYKHPSLKNSVSLVVVKVLVVDDEEQGPEVSDNGDLTLRNFCSWQQRFNSPSDRHPEHYDTAILLTRQDICGHTTCDTLGVADIGTMCDPGRSCSVIEDDGLQASFTLAHELGHVMSMPHDDSKTCERLYGDLGKHHMMAPTFIRLNKTLPWSRCSTMYLTDFLDSGHGDCLLDSPASPILLPADLPGRDSLYGLDSQCQQVFGKEFRHCPNTTDEDICSQLWCRVGDEPMCHTKNASLPWADGTTCGDRKLCLDGKCLEEEDVVKPKPAVDGNWGPWSAWGECSRTCGGGVHFSFRDCNDPEPQNGGKYCQGQRAKYQSCNIEECPLDGQSFRQQQCQHYDSYNFTAIDGSLLQWVPKYAGVSPRDRCKLVCRAVGRSEFKVFDSKVVDGTLCGPESLSICVQGQCVKAGCDHIIGSSKKLDKCGVCGGNSSTCRKISGSLNRSKYGYNDIITIPAGATNIDIKRRSSRGVKRDGNYLALKKMDGSYLLNGNLAISAMEQDILVKGTILKYSGSLTTLERIQSFQRLPEPLIVQLLSMSSDIYPPKVKYTFFIPKDVPFAKSKGKEKKAANIIKPRVTSQWVMGDWSQCSKSCGSGWQRRTVECLDMEEKTSTDCNEALKPEDIKPCSDLPCPVWQMGSWSPCSRTCGEGMQTQSALCTDYLGKAMDADKCNASKKPLHVTRVCVLKEC</sequence>
<keyword evidence="16" id="KW-0325">Glycoprotein</keyword>
<dbReference type="PRINTS" id="PR01861">
    <property type="entry name" value="ADAMTS8"/>
</dbReference>
<keyword evidence="26" id="KW-1185">Reference proteome</keyword>
<dbReference type="Gene3D" id="2.20.100.10">
    <property type="entry name" value="Thrombospondin type-1 (TSP1) repeat"/>
    <property type="match status" value="3"/>
</dbReference>
<dbReference type="InterPro" id="IPR010294">
    <property type="entry name" value="ADAMTS_spacer1"/>
</dbReference>
<evidence type="ECO:0000256" key="18">
    <source>
        <dbReference type="PIRSR" id="PIRSR613273-1"/>
    </source>
</evidence>
<dbReference type="PRINTS" id="PR01857">
    <property type="entry name" value="ADAMTSFAMILY"/>
</dbReference>
<feature type="binding site" evidence="19">
    <location>
        <position position="436"/>
    </location>
    <ligand>
        <name>Ca(2+)</name>
        <dbReference type="ChEBI" id="CHEBI:29108"/>
        <label>1</label>
    </ligand>
</feature>
<feature type="disulfide bond" evidence="20">
    <location>
        <begin position="336"/>
        <end position="341"/>
    </location>
</feature>
<feature type="domain" description="Peptidase M12B" evidence="24">
    <location>
        <begin position="232"/>
        <end position="441"/>
    </location>
</feature>
<evidence type="ECO:0000313" key="25">
    <source>
        <dbReference type="EMBL" id="KAJ1175047.1"/>
    </source>
</evidence>
<gene>
    <name evidence="25" type="ORF">NDU88_000338</name>
</gene>
<evidence type="ECO:0000256" key="12">
    <source>
        <dbReference type="ARBA" id="ARBA00022837"/>
    </source>
</evidence>
<dbReference type="Pfam" id="PF01562">
    <property type="entry name" value="Pep_M12B_propep"/>
    <property type="match status" value="1"/>
</dbReference>
<evidence type="ECO:0000256" key="7">
    <source>
        <dbReference type="ARBA" id="ARBA00022723"/>
    </source>
</evidence>
<dbReference type="InterPro" id="IPR013273">
    <property type="entry name" value="ADAMTS/ADAMTS-like"/>
</dbReference>
<feature type="disulfide bond" evidence="20">
    <location>
        <begin position="464"/>
        <end position="489"/>
    </location>
</feature>
<dbReference type="GO" id="GO:0006508">
    <property type="term" value="P:proteolysis"/>
    <property type="evidence" value="ECO:0007669"/>
    <property type="project" value="UniProtKB-KW"/>
</dbReference>
<comment type="cofactor">
    <cofactor evidence="19">
        <name>Zn(2+)</name>
        <dbReference type="ChEBI" id="CHEBI:29105"/>
    </cofactor>
    <text evidence="19">Binds 1 zinc ion per subunit.</text>
</comment>
<keyword evidence="9" id="KW-0677">Repeat</keyword>
<proteinExistence type="predicted"/>
<dbReference type="InterPro" id="IPR013277">
    <property type="entry name" value="Pept_M12B_ADAM-TS8"/>
</dbReference>
<evidence type="ECO:0000256" key="17">
    <source>
        <dbReference type="ARBA" id="ARBA00072810"/>
    </source>
</evidence>
<feature type="binding site" evidence="19">
    <location>
        <position position="235"/>
    </location>
    <ligand>
        <name>Ca(2+)</name>
        <dbReference type="ChEBI" id="CHEBI:29108"/>
        <label>1</label>
    </ligand>
</feature>
<keyword evidence="14" id="KW-0865">Zymogen</keyword>
<feature type="disulfide bond" evidence="20">
    <location>
        <begin position="353"/>
        <end position="436"/>
    </location>
</feature>
<keyword evidence="2" id="KW-0964">Secreted</keyword>
<evidence type="ECO:0000256" key="5">
    <source>
        <dbReference type="ARBA" id="ARBA00022674"/>
    </source>
</evidence>
<dbReference type="PROSITE" id="PS50215">
    <property type="entry name" value="ADAM_MEPRO"/>
    <property type="match status" value="1"/>
</dbReference>
<evidence type="ECO:0000256" key="8">
    <source>
        <dbReference type="ARBA" id="ARBA00022729"/>
    </source>
</evidence>
<evidence type="ECO:0000259" key="24">
    <source>
        <dbReference type="PROSITE" id="PS50215"/>
    </source>
</evidence>
<dbReference type="InterPro" id="IPR002870">
    <property type="entry name" value="Peptidase_M12B_N"/>
</dbReference>
<dbReference type="Gene3D" id="2.60.120.830">
    <property type="match status" value="1"/>
</dbReference>
<feature type="chain" id="PRO_5043731413" description="A disintegrin and metalloproteinase with thrombospondin motifs 1" evidence="23">
    <location>
        <begin position="32"/>
        <end position="955"/>
    </location>
</feature>
<dbReference type="GO" id="GO:0004222">
    <property type="term" value="F:metalloendopeptidase activity"/>
    <property type="evidence" value="ECO:0007669"/>
    <property type="project" value="InterPro"/>
</dbReference>
<feature type="disulfide bond" evidence="20">
    <location>
        <begin position="484"/>
        <end position="518"/>
    </location>
</feature>
<name>A0AAV7TEU0_PLEWA</name>
<dbReference type="PROSITE" id="PS50092">
    <property type="entry name" value="TSP1"/>
    <property type="match status" value="3"/>
</dbReference>
<feature type="disulfide bond" evidence="20">
    <location>
        <begin position="391"/>
        <end position="420"/>
    </location>
</feature>
<keyword evidence="6" id="KW-0165">Cleavage on pair of basic residues</keyword>
<comment type="caution">
    <text evidence="25">The sequence shown here is derived from an EMBL/GenBank/DDBJ whole genome shotgun (WGS) entry which is preliminary data.</text>
</comment>
<evidence type="ECO:0000256" key="16">
    <source>
        <dbReference type="ARBA" id="ARBA00023180"/>
    </source>
</evidence>
<evidence type="ECO:0000256" key="22">
    <source>
        <dbReference type="SAM" id="MobiDB-lite"/>
    </source>
</evidence>
<dbReference type="InterPro" id="IPR000884">
    <property type="entry name" value="TSP1_rpt"/>
</dbReference>
<reference evidence="25" key="1">
    <citation type="journal article" date="2022" name="bioRxiv">
        <title>Sequencing and chromosome-scale assembly of the giantPleurodeles waltlgenome.</title>
        <authorList>
            <person name="Brown T."/>
            <person name="Elewa A."/>
            <person name="Iarovenko S."/>
            <person name="Subramanian E."/>
            <person name="Araus A.J."/>
            <person name="Petzold A."/>
            <person name="Susuki M."/>
            <person name="Suzuki K.-i.T."/>
            <person name="Hayashi T."/>
            <person name="Toyoda A."/>
            <person name="Oliveira C."/>
            <person name="Osipova E."/>
            <person name="Leigh N.D."/>
            <person name="Simon A."/>
            <person name="Yun M.H."/>
        </authorList>
    </citation>
    <scope>NUCLEOTIDE SEQUENCE</scope>
    <source>
        <strain evidence="25">20211129_DDA</strain>
        <tissue evidence="25">Liver</tissue>
    </source>
</reference>
<feature type="disulfide bond" evidence="20">
    <location>
        <begin position="553"/>
        <end position="591"/>
    </location>
</feature>
<dbReference type="InterPro" id="IPR045371">
    <property type="entry name" value="ADAMTS_CR_3"/>
</dbReference>
<dbReference type="SUPFAM" id="SSF82895">
    <property type="entry name" value="TSP-1 type 1 repeat"/>
    <property type="match status" value="3"/>
</dbReference>
<feature type="disulfide bond" evidence="20">
    <location>
        <begin position="549"/>
        <end position="586"/>
    </location>
</feature>
<evidence type="ECO:0000256" key="13">
    <source>
        <dbReference type="ARBA" id="ARBA00023049"/>
    </source>
</evidence>
<evidence type="ECO:0000256" key="6">
    <source>
        <dbReference type="ARBA" id="ARBA00022685"/>
    </source>
</evidence>
<feature type="binding site" evidence="19">
    <location>
        <position position="318"/>
    </location>
    <ligand>
        <name>Ca(2+)</name>
        <dbReference type="ChEBI" id="CHEBI:29108"/>
        <label>1</label>
    </ligand>
</feature>
<dbReference type="InterPro" id="IPR041645">
    <property type="entry name" value="ADAMTS_CR_2"/>
</dbReference>
<keyword evidence="8 23" id="KW-0732">Signal</keyword>
<keyword evidence="5" id="KW-0358">Heparin-binding</keyword>
<dbReference type="PANTHER" id="PTHR13723">
    <property type="entry name" value="ADAMTS A DISINTEGRIN AND METALLOPROTEASE WITH THROMBOSPONDIN MOTIFS PROTEASE"/>
    <property type="match status" value="1"/>
</dbReference>
<dbReference type="FunFam" id="2.60.120.830:FF:000001">
    <property type="entry name" value="A disintegrin and metalloproteinase with thrombospondin motifs 1"/>
    <property type="match status" value="1"/>
</dbReference>
<feature type="binding site" evidence="19">
    <location>
        <position position="235"/>
    </location>
    <ligand>
        <name>Ca(2+)</name>
        <dbReference type="ChEBI" id="CHEBI:29108"/>
        <label>2</label>
    </ligand>
</feature>
<evidence type="ECO:0000313" key="26">
    <source>
        <dbReference type="Proteomes" id="UP001066276"/>
    </source>
</evidence>
<feature type="binding site" evidence="19">
    <location>
        <position position="439"/>
    </location>
    <ligand>
        <name>Ca(2+)</name>
        <dbReference type="ChEBI" id="CHEBI:29108"/>
        <label>1</label>
    </ligand>
</feature>
<feature type="binding site" evidence="19 21">
    <location>
        <position position="379"/>
    </location>
    <ligand>
        <name>Zn(2+)</name>
        <dbReference type="ChEBI" id="CHEBI:29105"/>
        <note>catalytic</note>
    </ligand>
</feature>
<dbReference type="InterPro" id="IPR024079">
    <property type="entry name" value="MetalloPept_cat_dom_sf"/>
</dbReference>
<dbReference type="PANTHER" id="PTHR13723:SF41">
    <property type="entry name" value="A DISINTEGRIN AND METALLOPROTEINASE WITH THROMBOSPONDIN MOTIFS 8"/>
    <property type="match status" value="1"/>
</dbReference>
<evidence type="ECO:0000256" key="14">
    <source>
        <dbReference type="ARBA" id="ARBA00023145"/>
    </source>
</evidence>
<dbReference type="SMART" id="SM00209">
    <property type="entry name" value="TSP1"/>
    <property type="match status" value="3"/>
</dbReference>
<protein>
    <recommendedName>
        <fullName evidence="17">A disintegrin and metalloproteinase with thrombospondin motifs 1</fullName>
    </recommendedName>
</protein>
<feature type="binding site" evidence="19">
    <location>
        <position position="439"/>
    </location>
    <ligand>
        <name>Ca(2+)</name>
        <dbReference type="ChEBI" id="CHEBI:29108"/>
        <label>2</label>
    </ligand>
</feature>
<evidence type="ECO:0000256" key="15">
    <source>
        <dbReference type="ARBA" id="ARBA00023157"/>
    </source>
</evidence>
<keyword evidence="15 20" id="KW-1015">Disulfide bond</keyword>
<evidence type="ECO:0000256" key="19">
    <source>
        <dbReference type="PIRSR" id="PIRSR613273-2"/>
    </source>
</evidence>
<dbReference type="Pfam" id="PF17771">
    <property type="entry name" value="ADAMTS_CR_2"/>
    <property type="match status" value="1"/>
</dbReference>
<dbReference type="Gene3D" id="3.40.390.10">
    <property type="entry name" value="Collagenase (Catalytic Domain)"/>
    <property type="match status" value="1"/>
</dbReference>
<keyword evidence="3" id="KW-0272">Extracellular matrix</keyword>
<dbReference type="FunFam" id="2.20.100.10:FF:000006">
    <property type="entry name" value="A disintegrin and metalloproteinase with thrombospondin motifs 1"/>
    <property type="match status" value="1"/>
</dbReference>
<evidence type="ECO:0000256" key="2">
    <source>
        <dbReference type="ARBA" id="ARBA00022525"/>
    </source>
</evidence>
<dbReference type="Pfam" id="PF05986">
    <property type="entry name" value="ADAMTS_spacer1"/>
    <property type="match status" value="1"/>
</dbReference>
<keyword evidence="4" id="KW-0645">Protease</keyword>
<dbReference type="EMBL" id="JANPWB010000006">
    <property type="protein sequence ID" value="KAJ1175047.1"/>
    <property type="molecule type" value="Genomic_DNA"/>
</dbReference>
<dbReference type="GO" id="GO:0030198">
    <property type="term" value="P:extracellular matrix organization"/>
    <property type="evidence" value="ECO:0007669"/>
    <property type="project" value="InterPro"/>
</dbReference>
<evidence type="ECO:0000256" key="3">
    <source>
        <dbReference type="ARBA" id="ARBA00022530"/>
    </source>
</evidence>
<keyword evidence="11 19" id="KW-0862">Zinc</keyword>
<dbReference type="Pfam" id="PF19236">
    <property type="entry name" value="ADAMTS_CR_3"/>
    <property type="match status" value="1"/>
</dbReference>
<dbReference type="CDD" id="cd04273">
    <property type="entry name" value="ZnMc_ADAMTS_like"/>
    <property type="match status" value="1"/>
</dbReference>
<keyword evidence="7 19" id="KW-0479">Metal-binding</keyword>
<dbReference type="Pfam" id="PF00090">
    <property type="entry name" value="TSP_1"/>
    <property type="match status" value="1"/>
</dbReference>
<keyword evidence="10" id="KW-0378">Hydrolase</keyword>
<dbReference type="Gene3D" id="3.40.1620.60">
    <property type="match status" value="2"/>
</dbReference>
<dbReference type="InterPro" id="IPR001590">
    <property type="entry name" value="Peptidase_M12B"/>
</dbReference>
<feature type="disulfide bond" evidence="20">
    <location>
        <begin position="512"/>
        <end position="523"/>
    </location>
</feature>
<feature type="binding site" evidence="19">
    <location>
        <position position="325"/>
    </location>
    <ligand>
        <name>Ca(2+)</name>
        <dbReference type="ChEBI" id="CHEBI:29108"/>
        <label>1</label>
    </ligand>
</feature>